<dbReference type="InterPro" id="IPR050204">
    <property type="entry name" value="AraC_XylS_family_regulators"/>
</dbReference>
<dbReference type="Pfam" id="PF12833">
    <property type="entry name" value="HTH_18"/>
    <property type="match status" value="1"/>
</dbReference>
<evidence type="ECO:0000256" key="3">
    <source>
        <dbReference type="ARBA" id="ARBA00023163"/>
    </source>
</evidence>
<dbReference type="PRINTS" id="PR00032">
    <property type="entry name" value="HTHARAC"/>
</dbReference>
<evidence type="ECO:0000256" key="1">
    <source>
        <dbReference type="ARBA" id="ARBA00023015"/>
    </source>
</evidence>
<dbReference type="EMBL" id="JBHRTR010000048">
    <property type="protein sequence ID" value="MFC3230757.1"/>
    <property type="molecule type" value="Genomic_DNA"/>
</dbReference>
<keyword evidence="1" id="KW-0805">Transcription regulation</keyword>
<feature type="domain" description="HTH araC/xylS-type" evidence="4">
    <location>
        <begin position="229"/>
        <end position="330"/>
    </location>
</feature>
<dbReference type="PROSITE" id="PS01124">
    <property type="entry name" value="HTH_ARAC_FAMILY_2"/>
    <property type="match status" value="1"/>
</dbReference>
<keyword evidence="2" id="KW-0238">DNA-binding</keyword>
<reference evidence="6" key="1">
    <citation type="journal article" date="2019" name="Int. J. Syst. Evol. Microbiol.">
        <title>The Global Catalogue of Microorganisms (GCM) 10K type strain sequencing project: providing services to taxonomists for standard genome sequencing and annotation.</title>
        <authorList>
            <consortium name="The Broad Institute Genomics Platform"/>
            <consortium name="The Broad Institute Genome Sequencing Center for Infectious Disease"/>
            <person name="Wu L."/>
            <person name="Ma J."/>
        </authorList>
    </citation>
    <scope>NUCLEOTIDE SEQUENCE [LARGE SCALE GENOMIC DNA]</scope>
    <source>
        <strain evidence="6">KCTC 42964</strain>
    </source>
</reference>
<dbReference type="InterPro" id="IPR009057">
    <property type="entry name" value="Homeodomain-like_sf"/>
</dbReference>
<evidence type="ECO:0000313" key="6">
    <source>
        <dbReference type="Proteomes" id="UP001595528"/>
    </source>
</evidence>
<comment type="caution">
    <text evidence="5">The sequence shown here is derived from an EMBL/GenBank/DDBJ whole genome shotgun (WGS) entry which is preliminary data.</text>
</comment>
<evidence type="ECO:0000313" key="5">
    <source>
        <dbReference type="EMBL" id="MFC3230757.1"/>
    </source>
</evidence>
<dbReference type="Pfam" id="PF14525">
    <property type="entry name" value="AraC_binding_2"/>
    <property type="match status" value="1"/>
</dbReference>
<dbReference type="InterPro" id="IPR018060">
    <property type="entry name" value="HTH_AraC"/>
</dbReference>
<keyword evidence="6" id="KW-1185">Reference proteome</keyword>
<protein>
    <submittedName>
        <fullName evidence="5">AraC family transcriptional regulator</fullName>
    </submittedName>
</protein>
<dbReference type="RefSeq" id="WP_379906202.1">
    <property type="nucleotide sequence ID" value="NZ_JBHRTR010000048.1"/>
</dbReference>
<dbReference type="PANTHER" id="PTHR46796">
    <property type="entry name" value="HTH-TYPE TRANSCRIPTIONAL ACTIVATOR RHAS-RELATED"/>
    <property type="match status" value="1"/>
</dbReference>
<proteinExistence type="predicted"/>
<sequence length="336" mass="37435">MAELAPRWENEAAADRFPAMSFDIHDVAPAQRCDALVEAIDRAYYPCETRFLSDLHRGRMRCVEVGPVRMGYGDVDPMRVDRSPAMLRRAAGDYVFLPLPLREGIRLTQRGRSAWVGPDSFACIATAEVYSYEQPRPLELYTLRIAAAAVRDRIRNLEDMTVRPLSARSGAGALFLDYALAFCRNARSFDRATGSLSVNHLLDLLALSLQEVGPAPDASEAAMREAHRQRIRRYLDSRLGDPGLGTESIAGAFGLSERYLQKLFAESGETLSRLIRDRRIAEAQRLLSAPGARSLAIATIAYRTGYADPAYFSRVFREATGLSPREYRAQAAERRG</sequence>
<dbReference type="InterPro" id="IPR020449">
    <property type="entry name" value="Tscrpt_reg_AraC-type_HTH"/>
</dbReference>
<dbReference type="PROSITE" id="PS00041">
    <property type="entry name" value="HTH_ARAC_FAMILY_1"/>
    <property type="match status" value="1"/>
</dbReference>
<dbReference type="SMART" id="SM00342">
    <property type="entry name" value="HTH_ARAC"/>
    <property type="match status" value="1"/>
</dbReference>
<name>A0ABV7L7V8_9PROT</name>
<accession>A0ABV7L7V8</accession>
<organism evidence="5 6">
    <name type="scientific">Marinibaculum pumilum</name>
    <dbReference type="NCBI Taxonomy" id="1766165"/>
    <lineage>
        <taxon>Bacteria</taxon>
        <taxon>Pseudomonadati</taxon>
        <taxon>Pseudomonadota</taxon>
        <taxon>Alphaproteobacteria</taxon>
        <taxon>Rhodospirillales</taxon>
        <taxon>Rhodospirillaceae</taxon>
        <taxon>Marinibaculum</taxon>
    </lineage>
</organism>
<keyword evidence="3" id="KW-0804">Transcription</keyword>
<gene>
    <name evidence="5" type="ORF">ACFOGJ_26150</name>
</gene>
<dbReference type="InterPro" id="IPR018062">
    <property type="entry name" value="HTH_AraC-typ_CS"/>
</dbReference>
<dbReference type="InterPro" id="IPR035418">
    <property type="entry name" value="AraC-bd_2"/>
</dbReference>
<dbReference type="SUPFAM" id="SSF46689">
    <property type="entry name" value="Homeodomain-like"/>
    <property type="match status" value="1"/>
</dbReference>
<dbReference type="Proteomes" id="UP001595528">
    <property type="component" value="Unassembled WGS sequence"/>
</dbReference>
<dbReference type="PANTHER" id="PTHR46796:SF6">
    <property type="entry name" value="ARAC SUBFAMILY"/>
    <property type="match status" value="1"/>
</dbReference>
<dbReference type="Gene3D" id="1.10.10.60">
    <property type="entry name" value="Homeodomain-like"/>
    <property type="match status" value="1"/>
</dbReference>
<evidence type="ECO:0000256" key="2">
    <source>
        <dbReference type="ARBA" id="ARBA00023125"/>
    </source>
</evidence>
<evidence type="ECO:0000259" key="4">
    <source>
        <dbReference type="PROSITE" id="PS01124"/>
    </source>
</evidence>